<accession>A0ABV4K265</accession>
<evidence type="ECO:0000256" key="1">
    <source>
        <dbReference type="SAM" id="MobiDB-lite"/>
    </source>
</evidence>
<keyword evidence="3" id="KW-1185">Reference proteome</keyword>
<dbReference type="Proteomes" id="UP001568698">
    <property type="component" value="Unassembled WGS sequence"/>
</dbReference>
<protein>
    <recommendedName>
        <fullName evidence="4">Antitoxin protein of toxin-antitoxin system</fullName>
    </recommendedName>
</protein>
<dbReference type="EMBL" id="JBGLYH010000023">
    <property type="protein sequence ID" value="MEZ7197041.1"/>
    <property type="molecule type" value="Genomic_DNA"/>
</dbReference>
<feature type="region of interest" description="Disordered" evidence="1">
    <location>
        <begin position="61"/>
        <end position="82"/>
    </location>
</feature>
<comment type="caution">
    <text evidence="2">The sequence shown here is derived from an EMBL/GenBank/DDBJ whole genome shotgun (WGS) entry which is preliminary data.</text>
</comment>
<gene>
    <name evidence="2" type="ORF">AB6M95_09805</name>
</gene>
<evidence type="ECO:0000313" key="3">
    <source>
        <dbReference type="Proteomes" id="UP001568698"/>
    </source>
</evidence>
<dbReference type="RefSeq" id="WP_371386560.1">
    <property type="nucleotide sequence ID" value="NZ_JBGLYH010000023.1"/>
</dbReference>
<name>A0ABV4K265_9BACT</name>
<evidence type="ECO:0000313" key="2">
    <source>
        <dbReference type="EMBL" id="MEZ7197041.1"/>
    </source>
</evidence>
<proteinExistence type="predicted"/>
<reference evidence="2 3" key="1">
    <citation type="submission" date="2024-08" db="EMBL/GenBank/DDBJ databases">
        <title>Sulfate-reducing bacteria isolated from formation water of the oil field in Kazakhstan and description of Pseudodesulfovibrio sp.</title>
        <authorList>
            <person name="Bidzhieva S.K."/>
            <person name="Tourova T.P."/>
            <person name="Grouzdev D.S."/>
            <person name="Beletsky A.V."/>
            <person name="Sokolova D.S."/>
            <person name="Samigullina S.R."/>
            <person name="Poltaraus A.B."/>
            <person name="Avtukh A.N."/>
            <person name="Tereshina V.M."/>
            <person name="Zhaparov N.S."/>
            <person name="Mardanov A.V."/>
            <person name="Nazina T.N."/>
        </authorList>
    </citation>
    <scope>NUCLEOTIDE SEQUENCE [LARGE SCALE GENOMIC DNA]</scope>
    <source>
        <strain evidence="2 3">9FUS</strain>
    </source>
</reference>
<sequence length="82" mass="8710">MGYNKKQSSDDIVDLAVKTIKDKSASKTAKSLAGSVIAQANTGKQTGKEMETKAAKVLQSDKYSDKTKSLAGSVVSQSNKER</sequence>
<organism evidence="2 3">
    <name type="scientific">Pseudodesulfovibrio karagichevae</name>
    <dbReference type="NCBI Taxonomy" id="3239305"/>
    <lineage>
        <taxon>Bacteria</taxon>
        <taxon>Pseudomonadati</taxon>
        <taxon>Thermodesulfobacteriota</taxon>
        <taxon>Desulfovibrionia</taxon>
        <taxon>Desulfovibrionales</taxon>
        <taxon>Desulfovibrionaceae</taxon>
    </lineage>
</organism>
<evidence type="ECO:0008006" key="4">
    <source>
        <dbReference type="Google" id="ProtNLM"/>
    </source>
</evidence>